<keyword evidence="3" id="KW-1185">Reference proteome</keyword>
<dbReference type="EMBL" id="VLLI01000010">
    <property type="protein sequence ID" value="TWI97505.1"/>
    <property type="molecule type" value="Genomic_DNA"/>
</dbReference>
<sequence length="178" mass="18430">MEPYLGEIKMFGGNFAPSGWALCNGQLLAISQYAALFSILGTTYGGNGSQTFALPNLQGRAPIHWGTGPGLTTRVIGESSGTENVTLLISQIPAHNHLINASTTVATQVLPTNFILAQSTDAGVGGTPSNFIEPASANTTLAPTAVSMAGSSLPHNNMQPYLAVTFIIALVGVFPSRN</sequence>
<evidence type="ECO:0000313" key="3">
    <source>
        <dbReference type="Proteomes" id="UP000317010"/>
    </source>
</evidence>
<proteinExistence type="predicted"/>
<reference evidence="2 3" key="1">
    <citation type="submission" date="2019-07" db="EMBL/GenBank/DDBJ databases">
        <title>Genomic Encyclopedia of Archaeal and Bacterial Type Strains, Phase II (KMG-II): from individual species to whole genera.</title>
        <authorList>
            <person name="Goeker M."/>
        </authorList>
    </citation>
    <scope>NUCLEOTIDE SEQUENCE [LARGE SCALE GENOMIC DNA]</scope>
    <source>
        <strain evidence="2 3">ATCC BAA-1854</strain>
    </source>
</reference>
<accession>A0A562TVE0</accession>
<dbReference type="SUPFAM" id="SSF88874">
    <property type="entry name" value="Receptor-binding domain of short tail fibre protein gp12"/>
    <property type="match status" value="1"/>
</dbReference>
<dbReference type="OrthoDB" id="9810174at2"/>
<dbReference type="Gene3D" id="3.90.1340.10">
    <property type="entry name" value="Phage tail collar domain"/>
    <property type="match status" value="1"/>
</dbReference>
<dbReference type="Proteomes" id="UP000317010">
    <property type="component" value="Unassembled WGS sequence"/>
</dbReference>
<dbReference type="Pfam" id="PF07484">
    <property type="entry name" value="Collar"/>
    <property type="match status" value="1"/>
</dbReference>
<name>A0A562TVE0_9SPHI</name>
<comment type="caution">
    <text evidence="2">The sequence shown here is derived from an EMBL/GenBank/DDBJ whole genome shotgun (WGS) entry which is preliminary data.</text>
</comment>
<dbReference type="AlphaFoldDB" id="A0A562TVE0"/>
<evidence type="ECO:0000313" key="2">
    <source>
        <dbReference type="EMBL" id="TWI97505.1"/>
    </source>
</evidence>
<dbReference type="InterPro" id="IPR037053">
    <property type="entry name" value="Phage_tail_collar_dom_sf"/>
</dbReference>
<gene>
    <name evidence="2" type="ORF">JN11_03324</name>
</gene>
<protein>
    <submittedName>
        <fullName evidence="2">Microcystin-dependent protein</fullName>
    </submittedName>
</protein>
<dbReference type="RefSeq" id="WP_144914289.1">
    <property type="nucleotide sequence ID" value="NZ_VLLI01000010.1"/>
</dbReference>
<feature type="domain" description="Phage tail collar" evidence="1">
    <location>
        <begin position="6"/>
        <end position="62"/>
    </location>
</feature>
<dbReference type="InterPro" id="IPR011083">
    <property type="entry name" value="Phage_tail_collar_dom"/>
</dbReference>
<evidence type="ECO:0000259" key="1">
    <source>
        <dbReference type="Pfam" id="PF07484"/>
    </source>
</evidence>
<organism evidence="2 3">
    <name type="scientific">Mucilaginibacter frigoritolerans</name>
    <dbReference type="NCBI Taxonomy" id="652788"/>
    <lineage>
        <taxon>Bacteria</taxon>
        <taxon>Pseudomonadati</taxon>
        <taxon>Bacteroidota</taxon>
        <taxon>Sphingobacteriia</taxon>
        <taxon>Sphingobacteriales</taxon>
        <taxon>Sphingobacteriaceae</taxon>
        <taxon>Mucilaginibacter</taxon>
    </lineage>
</organism>